<dbReference type="RefSeq" id="XP_022667283.1">
    <property type="nucleotide sequence ID" value="XM_022811548.1"/>
</dbReference>
<dbReference type="AlphaFoldDB" id="A0A7M7MCZ9"/>
<comment type="cofactor">
    <cofactor evidence="1">
        <name>FAD</name>
        <dbReference type="ChEBI" id="CHEBI:57692"/>
    </cofactor>
</comment>
<dbReference type="GeneID" id="111252907"/>
<accession>A0A7M7MCZ9</accession>
<dbReference type="EnsemblMetazoa" id="XM_022811548">
    <property type="protein sequence ID" value="XP_022667283"/>
    <property type="gene ID" value="LOC111252907"/>
</dbReference>
<dbReference type="InterPro" id="IPR039261">
    <property type="entry name" value="FNR_nucleotide-bd"/>
</dbReference>
<dbReference type="InterPro" id="IPR003097">
    <property type="entry name" value="CysJ-like_FAD-binding"/>
</dbReference>
<dbReference type="InterPro" id="IPR023173">
    <property type="entry name" value="NADPH_Cyt_P450_Rdtase_alpha"/>
</dbReference>
<reference evidence="7" key="1">
    <citation type="submission" date="2021-01" db="UniProtKB">
        <authorList>
            <consortium name="EnsemblMetazoa"/>
        </authorList>
    </citation>
    <scope>IDENTIFICATION</scope>
</reference>
<evidence type="ECO:0000259" key="5">
    <source>
        <dbReference type="Pfam" id="PF00175"/>
    </source>
</evidence>
<proteinExistence type="predicted"/>
<evidence type="ECO:0000256" key="2">
    <source>
        <dbReference type="ARBA" id="ARBA00022630"/>
    </source>
</evidence>
<dbReference type="SUPFAM" id="SSF52343">
    <property type="entry name" value="Ferredoxin reductase-like, C-terminal NADP-linked domain"/>
    <property type="match status" value="1"/>
</dbReference>
<dbReference type="KEGG" id="vde:111252907"/>
<keyword evidence="4" id="KW-0560">Oxidoreductase</keyword>
<keyword evidence="8" id="KW-1185">Reference proteome</keyword>
<dbReference type="GO" id="GO:0009086">
    <property type="term" value="P:methionine biosynthetic process"/>
    <property type="evidence" value="ECO:0007669"/>
    <property type="project" value="TreeGrafter"/>
</dbReference>
<evidence type="ECO:0000259" key="6">
    <source>
        <dbReference type="Pfam" id="PF00667"/>
    </source>
</evidence>
<dbReference type="Pfam" id="PF00667">
    <property type="entry name" value="FAD_binding_1"/>
    <property type="match status" value="1"/>
</dbReference>
<dbReference type="Proteomes" id="UP000594260">
    <property type="component" value="Unplaced"/>
</dbReference>
<evidence type="ECO:0000256" key="4">
    <source>
        <dbReference type="ARBA" id="ARBA00023002"/>
    </source>
</evidence>
<evidence type="ECO:0000256" key="3">
    <source>
        <dbReference type="ARBA" id="ARBA00022827"/>
    </source>
</evidence>
<protein>
    <recommendedName>
        <fullName evidence="9">Methionine synthase reductase</fullName>
    </recommendedName>
</protein>
<dbReference type="OrthoDB" id="1856718at2759"/>
<dbReference type="PANTHER" id="PTHR19384:SF84">
    <property type="entry name" value="METHIONINE SYNTHASE REDUCTASE"/>
    <property type="match status" value="1"/>
</dbReference>
<dbReference type="InterPro" id="IPR001433">
    <property type="entry name" value="OxRdtase_FAD/NAD-bd"/>
</dbReference>
<name>A0A7M7MCZ9_VARDE</name>
<dbReference type="PANTHER" id="PTHR19384">
    <property type="entry name" value="NITRIC OXIDE SYNTHASE-RELATED"/>
    <property type="match status" value="1"/>
</dbReference>
<evidence type="ECO:0000256" key="1">
    <source>
        <dbReference type="ARBA" id="ARBA00001974"/>
    </source>
</evidence>
<dbReference type="SUPFAM" id="SSF63380">
    <property type="entry name" value="Riboflavin synthase domain-like"/>
    <property type="match status" value="1"/>
</dbReference>
<dbReference type="GO" id="GO:0030586">
    <property type="term" value="F:[methionine synthase] reductase (NADPH) activity"/>
    <property type="evidence" value="ECO:0007669"/>
    <property type="project" value="TreeGrafter"/>
</dbReference>
<dbReference type="OMA" id="ANYSEME"/>
<dbReference type="GO" id="GO:0050660">
    <property type="term" value="F:flavin adenine dinucleotide binding"/>
    <property type="evidence" value="ECO:0007669"/>
    <property type="project" value="TreeGrafter"/>
</dbReference>
<dbReference type="InterPro" id="IPR001709">
    <property type="entry name" value="Flavoprot_Pyr_Nucl_cyt_Rdtase"/>
</dbReference>
<dbReference type="Gene3D" id="3.40.50.80">
    <property type="entry name" value="Nucleotide-binding domain of ferredoxin-NADP reductase (FNR) module"/>
    <property type="match status" value="1"/>
</dbReference>
<feature type="domain" description="Oxidoreductase FAD/NAD(P)-binding" evidence="5">
    <location>
        <begin position="319"/>
        <end position="431"/>
    </location>
</feature>
<feature type="domain" description="Sulfite reductase [NADPH] flavoprotein alpha-component-like FAD-binding" evidence="6">
    <location>
        <begin position="41"/>
        <end position="260"/>
    </location>
</feature>
<dbReference type="Gene3D" id="1.20.990.10">
    <property type="entry name" value="NADPH-cytochrome p450 Reductase, Chain A, domain 3"/>
    <property type="match status" value="1"/>
</dbReference>
<keyword evidence="2" id="KW-0285">Flavoprotein</keyword>
<evidence type="ECO:0008006" key="9">
    <source>
        <dbReference type="Google" id="ProtNLM"/>
    </source>
</evidence>
<sequence length="459" mass="52291">MGSLPKTLPPCVAAHVASVPCKNSEDNVLSTNNYQNGALLPFQDSNLFQLEFRSRRQLCFGADVRPAYELMFHQHGGKQLPLPPGSALGVICPNVPNEVDKMLKLLNLSGNECIDITASATDAQTKTRFERSYAYLPSHCRIRHLFEYVVDLRTVLKKAFLKVLGDYCPEGSSDRQVLHELSSINQEGYRTEVLEDRMMIFDLLTKFPTCQPTLAVLIEHLARLTPRFYTVANYSEMEIKFIYRPMEFKSLGRLLRGQCSTLFDRLQQVTSRDLETQLNNINLESIDTKTNNDSTVTCYVRKNVRNFTFPISPAVPFIFVCHGTGIAPFLAYLHLLEANPDMMPIESWLFYGCRYAHRDALFDVEAVRKSGFRCQLRQSRVDPITDDVGKIQRGYVQDGLLQYADDVRKLLVDDVGELLICGDFQTMAKDTLSVLEKILTTQTLENLLKENRIKFDVWT</sequence>
<keyword evidence="3" id="KW-0274">FAD</keyword>
<evidence type="ECO:0000313" key="8">
    <source>
        <dbReference type="Proteomes" id="UP000594260"/>
    </source>
</evidence>
<dbReference type="PRINTS" id="PR00371">
    <property type="entry name" value="FPNCR"/>
</dbReference>
<dbReference type="GO" id="GO:0050667">
    <property type="term" value="P:homocysteine metabolic process"/>
    <property type="evidence" value="ECO:0007669"/>
    <property type="project" value="TreeGrafter"/>
</dbReference>
<dbReference type="InParanoid" id="A0A7M7MCZ9"/>
<dbReference type="InterPro" id="IPR017938">
    <property type="entry name" value="Riboflavin_synthase-like_b-brl"/>
</dbReference>
<dbReference type="Gene3D" id="2.40.30.10">
    <property type="entry name" value="Translation factors"/>
    <property type="match status" value="1"/>
</dbReference>
<dbReference type="GO" id="GO:0005829">
    <property type="term" value="C:cytosol"/>
    <property type="evidence" value="ECO:0007669"/>
    <property type="project" value="TreeGrafter"/>
</dbReference>
<dbReference type="Pfam" id="PF00175">
    <property type="entry name" value="NAD_binding_1"/>
    <property type="match status" value="1"/>
</dbReference>
<organism evidence="7 8">
    <name type="scientific">Varroa destructor</name>
    <name type="common">Honeybee mite</name>
    <dbReference type="NCBI Taxonomy" id="109461"/>
    <lineage>
        <taxon>Eukaryota</taxon>
        <taxon>Metazoa</taxon>
        <taxon>Ecdysozoa</taxon>
        <taxon>Arthropoda</taxon>
        <taxon>Chelicerata</taxon>
        <taxon>Arachnida</taxon>
        <taxon>Acari</taxon>
        <taxon>Parasitiformes</taxon>
        <taxon>Mesostigmata</taxon>
        <taxon>Gamasina</taxon>
        <taxon>Dermanyssoidea</taxon>
        <taxon>Varroidae</taxon>
        <taxon>Varroa</taxon>
    </lineage>
</organism>
<dbReference type="GO" id="GO:0010181">
    <property type="term" value="F:FMN binding"/>
    <property type="evidence" value="ECO:0007669"/>
    <property type="project" value="TreeGrafter"/>
</dbReference>
<evidence type="ECO:0000313" key="7">
    <source>
        <dbReference type="EnsemblMetazoa" id="XP_022667283"/>
    </source>
</evidence>